<dbReference type="Gene3D" id="1.10.443.10">
    <property type="entry name" value="Intergrase catalytic core"/>
    <property type="match status" value="1"/>
</dbReference>
<reference evidence="3" key="1">
    <citation type="journal article" date="2020" name="MBio">
        <title>Horizontal gene transfer to a defensive symbiont with a reduced genome amongst a multipartite beetle microbiome.</title>
        <authorList>
            <person name="Waterworth S.C."/>
            <person name="Florez L.V."/>
            <person name="Rees E.R."/>
            <person name="Hertweck C."/>
            <person name="Kaltenpoth M."/>
            <person name="Kwan J.C."/>
        </authorList>
    </citation>
    <scope>NUCLEOTIDE SEQUENCE [LARGE SCALE GENOMIC DNA]</scope>
</reference>
<dbReference type="EMBL" id="WNDV01000010">
    <property type="protein sequence ID" value="KAF1037010.1"/>
    <property type="molecule type" value="Genomic_DNA"/>
</dbReference>
<dbReference type="Proteomes" id="UP000467522">
    <property type="component" value="Unassembled WGS sequence"/>
</dbReference>
<gene>
    <name evidence="2" type="ORF">GAK33_03494</name>
</gene>
<dbReference type="SUPFAM" id="SSF56349">
    <property type="entry name" value="DNA breaking-rejoining enzymes"/>
    <property type="match status" value="1"/>
</dbReference>
<comment type="caution">
    <text evidence="2">The sequence shown here is derived from an EMBL/GenBank/DDBJ whole genome shotgun (WGS) entry which is preliminary data.</text>
</comment>
<keyword evidence="1" id="KW-0233">DNA recombination</keyword>
<name>A0A833PVP1_BURL3</name>
<dbReference type="GO" id="GO:0003677">
    <property type="term" value="F:DNA binding"/>
    <property type="evidence" value="ECO:0007669"/>
    <property type="project" value="InterPro"/>
</dbReference>
<evidence type="ECO:0000313" key="3">
    <source>
        <dbReference type="Proteomes" id="UP000467522"/>
    </source>
</evidence>
<dbReference type="InterPro" id="IPR013762">
    <property type="entry name" value="Integrase-like_cat_sf"/>
</dbReference>
<dbReference type="InterPro" id="IPR011010">
    <property type="entry name" value="DNA_brk_join_enz"/>
</dbReference>
<dbReference type="AlphaFoldDB" id="A0A833PVP1"/>
<dbReference type="GO" id="GO:0015074">
    <property type="term" value="P:DNA integration"/>
    <property type="evidence" value="ECO:0007669"/>
    <property type="project" value="InterPro"/>
</dbReference>
<proteinExistence type="predicted"/>
<protein>
    <submittedName>
        <fullName evidence="2">Uncharacterized protein</fullName>
    </submittedName>
</protein>
<evidence type="ECO:0000256" key="1">
    <source>
        <dbReference type="ARBA" id="ARBA00023172"/>
    </source>
</evidence>
<organism evidence="2 3">
    <name type="scientific">Burkholderia lata (strain ATCC 17760 / DSM 23089 / LMG 22485 / NCIMB 9086 / R18194 / 383)</name>
    <dbReference type="NCBI Taxonomy" id="482957"/>
    <lineage>
        <taxon>Bacteria</taxon>
        <taxon>Pseudomonadati</taxon>
        <taxon>Pseudomonadota</taxon>
        <taxon>Betaproteobacteria</taxon>
        <taxon>Burkholderiales</taxon>
        <taxon>Burkholderiaceae</taxon>
        <taxon>Burkholderia</taxon>
        <taxon>Burkholderia cepacia complex</taxon>
    </lineage>
</organism>
<evidence type="ECO:0000313" key="2">
    <source>
        <dbReference type="EMBL" id="KAF1037010.1"/>
    </source>
</evidence>
<sequence>MKVKEIASVNSSGDANLRGRNDFDYARLGLSSLICAGLQRALIAEFGHTALDTQKRAFYGLRLFAQSLHDAGVTAHEILPAKAGQIFTRWLDRSDRQSSAQWYLRTVIRLLKWCQRNTPEIMSERAAFVLTRIRDSSSTEHQSIGEDVLKRILESCYADIEAAEEMCRRGRRLRTGQGLLPDETPIHDLIRELLVIGEGVLPSQRLIHRSGHAYARRIDEIGGQRATTDLLWPSPRSIFPFYLAILIQVSGNAEPVRLMKRDCIRPHPLRLDLEFLVWEKMRSFKEQHAEFPQGKAWSAPNLVRRLRAMTDEIVDMAAPEDRGRLFICHYGKERVTKVLSPHVHQLLYDFIEKHGLSKFTLNDLRPATAKLLHRAGKSIEVVQRRLNHKSVRTSAIYSDLESLGDEHESTVFRFQGKLIKLSLDSMKPADNGKRKETKAPDGADTVFGFRCEDPLAGIAPGSRRGETCMHFEGCATCPGSIVLLDDVNVVARLLESYNALNEAKERATREGWVKRYNMLYENTRIIILQDILPAVHPKVIELAKTLVQSRLVPYLE</sequence>
<accession>A0A833PVP1</accession>
<dbReference type="RefSeq" id="WP_278647315.1">
    <property type="nucleotide sequence ID" value="NZ_WNDV01000010.1"/>
</dbReference>
<dbReference type="GO" id="GO:0006310">
    <property type="term" value="P:DNA recombination"/>
    <property type="evidence" value="ECO:0007669"/>
    <property type="project" value="UniProtKB-KW"/>
</dbReference>